<dbReference type="InterPro" id="IPR012677">
    <property type="entry name" value="Nucleotide-bd_a/b_plait_sf"/>
</dbReference>
<feature type="region of interest" description="Disordered" evidence="3">
    <location>
        <begin position="84"/>
        <end position="114"/>
    </location>
</feature>
<dbReference type="PROSITE" id="PS50102">
    <property type="entry name" value="RRM"/>
    <property type="match status" value="1"/>
</dbReference>
<dbReference type="InterPro" id="IPR035979">
    <property type="entry name" value="RBD_domain_sf"/>
</dbReference>
<dbReference type="SUPFAM" id="SSF54928">
    <property type="entry name" value="RNA-binding domain, RBD"/>
    <property type="match status" value="1"/>
</dbReference>
<evidence type="ECO:0000313" key="6">
    <source>
        <dbReference type="Proteomes" id="UP001472677"/>
    </source>
</evidence>
<feature type="compositionally biased region" description="Gly residues" evidence="3">
    <location>
        <begin position="92"/>
        <end position="105"/>
    </location>
</feature>
<reference evidence="5 6" key="1">
    <citation type="journal article" date="2024" name="G3 (Bethesda)">
        <title>Genome assembly of Hibiscus sabdariffa L. provides insights into metabolisms of medicinal natural products.</title>
        <authorList>
            <person name="Kim T."/>
        </authorList>
    </citation>
    <scope>NUCLEOTIDE SEQUENCE [LARGE SCALE GENOMIC DNA]</scope>
    <source>
        <strain evidence="5">TK-2024</strain>
        <tissue evidence="5">Old leaves</tissue>
    </source>
</reference>
<accession>A0ABR2FFJ5</accession>
<dbReference type="InterPro" id="IPR050886">
    <property type="entry name" value="RNA-binding_reg"/>
</dbReference>
<dbReference type="Gene3D" id="3.30.70.330">
    <property type="match status" value="1"/>
</dbReference>
<keyword evidence="6" id="KW-1185">Reference proteome</keyword>
<proteinExistence type="predicted"/>
<dbReference type="Pfam" id="PF00076">
    <property type="entry name" value="RRM_1"/>
    <property type="match status" value="1"/>
</dbReference>
<evidence type="ECO:0000256" key="2">
    <source>
        <dbReference type="PROSITE-ProRule" id="PRU00176"/>
    </source>
</evidence>
<dbReference type="PANTHER" id="PTHR48024:SF56">
    <property type="entry name" value="HETEROGENEOUS NUCLEAR RIBONUCLEOPROTEIN A0"/>
    <property type="match status" value="1"/>
</dbReference>
<dbReference type="EMBL" id="JBBPBM010000006">
    <property type="protein sequence ID" value="KAK8579622.1"/>
    <property type="molecule type" value="Genomic_DNA"/>
</dbReference>
<organism evidence="5 6">
    <name type="scientific">Hibiscus sabdariffa</name>
    <name type="common">roselle</name>
    <dbReference type="NCBI Taxonomy" id="183260"/>
    <lineage>
        <taxon>Eukaryota</taxon>
        <taxon>Viridiplantae</taxon>
        <taxon>Streptophyta</taxon>
        <taxon>Embryophyta</taxon>
        <taxon>Tracheophyta</taxon>
        <taxon>Spermatophyta</taxon>
        <taxon>Magnoliopsida</taxon>
        <taxon>eudicotyledons</taxon>
        <taxon>Gunneridae</taxon>
        <taxon>Pentapetalae</taxon>
        <taxon>rosids</taxon>
        <taxon>malvids</taxon>
        <taxon>Malvales</taxon>
        <taxon>Malvaceae</taxon>
        <taxon>Malvoideae</taxon>
        <taxon>Hibiscus</taxon>
    </lineage>
</organism>
<keyword evidence="1 2" id="KW-0694">RNA-binding</keyword>
<evidence type="ECO:0000256" key="3">
    <source>
        <dbReference type="SAM" id="MobiDB-lite"/>
    </source>
</evidence>
<evidence type="ECO:0000259" key="4">
    <source>
        <dbReference type="PROSITE" id="PS50102"/>
    </source>
</evidence>
<gene>
    <name evidence="5" type="ORF">V6N12_069936</name>
</gene>
<dbReference type="PANTHER" id="PTHR48024">
    <property type="entry name" value="GEO13361P1-RELATED"/>
    <property type="match status" value="1"/>
</dbReference>
<comment type="caution">
    <text evidence="5">The sequence shown here is derived from an EMBL/GenBank/DDBJ whole genome shotgun (WGS) entry which is preliminary data.</text>
</comment>
<dbReference type="Proteomes" id="UP001472677">
    <property type="component" value="Unassembled WGS sequence"/>
</dbReference>
<evidence type="ECO:0000313" key="5">
    <source>
        <dbReference type="EMBL" id="KAK8579622.1"/>
    </source>
</evidence>
<feature type="domain" description="RRM" evidence="4">
    <location>
        <begin position="10"/>
        <end position="87"/>
    </location>
</feature>
<dbReference type="InterPro" id="IPR000504">
    <property type="entry name" value="RRM_dom"/>
</dbReference>
<evidence type="ECO:0000256" key="1">
    <source>
        <dbReference type="ARBA" id="ARBA00022884"/>
    </source>
</evidence>
<dbReference type="SMART" id="SM00360">
    <property type="entry name" value="RRM"/>
    <property type="match status" value="1"/>
</dbReference>
<protein>
    <recommendedName>
        <fullName evidence="4">RRM domain-containing protein</fullName>
    </recommendedName>
</protein>
<name>A0ABR2FFJ5_9ROSI</name>
<sequence length="114" mass="11962">MGMAAADVEYPCFVGGLVWALELEEAFSTIGEITESKIINDGETGSGRSRGFGFVTFLDEEATRDAIQGMNGQNLDGRNITVNEAQAQSRKSGGGGGGCREGGYDGSSEGNWRS</sequence>